<dbReference type="PRINTS" id="PR00344">
    <property type="entry name" value="BCTRLSENSOR"/>
</dbReference>
<feature type="transmembrane region" description="Helical" evidence="6">
    <location>
        <begin position="12"/>
        <end position="34"/>
    </location>
</feature>
<evidence type="ECO:0000256" key="6">
    <source>
        <dbReference type="SAM" id="Phobius"/>
    </source>
</evidence>
<dbReference type="Gene3D" id="3.30.450.20">
    <property type="entry name" value="PAS domain"/>
    <property type="match status" value="2"/>
</dbReference>
<evidence type="ECO:0000256" key="1">
    <source>
        <dbReference type="ARBA" id="ARBA00000085"/>
    </source>
</evidence>
<evidence type="ECO:0000256" key="4">
    <source>
        <dbReference type="ARBA" id="ARBA00023012"/>
    </source>
</evidence>
<dbReference type="Proteomes" id="UP000317496">
    <property type="component" value="Chromosome"/>
</dbReference>
<dbReference type="CDD" id="cd17546">
    <property type="entry name" value="REC_hyHK_CKI1_RcsC-like"/>
    <property type="match status" value="1"/>
</dbReference>
<evidence type="ECO:0000313" key="9">
    <source>
        <dbReference type="EMBL" id="QDO96918.1"/>
    </source>
</evidence>
<feature type="domain" description="Response regulatory" evidence="8">
    <location>
        <begin position="590"/>
        <end position="706"/>
    </location>
</feature>
<feature type="modified residue" description="4-aspartylphosphate" evidence="5">
    <location>
        <position position="639"/>
    </location>
</feature>
<dbReference type="Gene3D" id="1.10.287.130">
    <property type="match status" value="1"/>
</dbReference>
<evidence type="ECO:0000256" key="5">
    <source>
        <dbReference type="PROSITE-ProRule" id="PRU00169"/>
    </source>
</evidence>
<dbReference type="InterPro" id="IPR003594">
    <property type="entry name" value="HATPase_dom"/>
</dbReference>
<dbReference type="InterPro" id="IPR036890">
    <property type="entry name" value="HATPase_C_sf"/>
</dbReference>
<feature type="transmembrane region" description="Helical" evidence="6">
    <location>
        <begin position="283"/>
        <end position="309"/>
    </location>
</feature>
<dbReference type="KEGG" id="fer:FNB15_06340"/>
<dbReference type="FunFam" id="3.30.565.10:FF:000010">
    <property type="entry name" value="Sensor histidine kinase RcsC"/>
    <property type="match status" value="1"/>
</dbReference>
<dbReference type="GO" id="GO:0000155">
    <property type="term" value="F:phosphorelay sensor kinase activity"/>
    <property type="evidence" value="ECO:0007669"/>
    <property type="project" value="InterPro"/>
</dbReference>
<evidence type="ECO:0000256" key="3">
    <source>
        <dbReference type="ARBA" id="ARBA00022553"/>
    </source>
</evidence>
<dbReference type="Gene3D" id="3.40.50.2300">
    <property type="match status" value="1"/>
</dbReference>
<dbReference type="SUPFAM" id="SSF55874">
    <property type="entry name" value="ATPase domain of HSP90 chaperone/DNA topoisomerase II/histidine kinase"/>
    <property type="match status" value="1"/>
</dbReference>
<evidence type="ECO:0000256" key="2">
    <source>
        <dbReference type="ARBA" id="ARBA00012438"/>
    </source>
</evidence>
<keyword evidence="10" id="KW-1185">Reference proteome</keyword>
<dbReference type="PROSITE" id="PS50109">
    <property type="entry name" value="HIS_KIN"/>
    <property type="match status" value="1"/>
</dbReference>
<gene>
    <name evidence="9" type="ORF">FNB15_06340</name>
</gene>
<dbReference type="PANTHER" id="PTHR45339">
    <property type="entry name" value="HYBRID SIGNAL TRANSDUCTION HISTIDINE KINASE J"/>
    <property type="match status" value="1"/>
</dbReference>
<dbReference type="CDD" id="cd00082">
    <property type="entry name" value="HisKA"/>
    <property type="match status" value="1"/>
</dbReference>
<dbReference type="CDD" id="cd16922">
    <property type="entry name" value="HATPase_EvgS-ArcB-TorS-like"/>
    <property type="match status" value="1"/>
</dbReference>
<comment type="catalytic activity">
    <reaction evidence="1">
        <text>ATP + protein L-histidine = ADP + protein N-phospho-L-histidine.</text>
        <dbReference type="EC" id="2.7.13.3"/>
    </reaction>
</comment>
<dbReference type="Pfam" id="PF00072">
    <property type="entry name" value="Response_reg"/>
    <property type="match status" value="1"/>
</dbReference>
<keyword evidence="6" id="KW-0812">Transmembrane</keyword>
<dbReference type="PANTHER" id="PTHR45339:SF1">
    <property type="entry name" value="HYBRID SIGNAL TRANSDUCTION HISTIDINE KINASE J"/>
    <property type="match status" value="1"/>
</dbReference>
<evidence type="ECO:0000259" key="8">
    <source>
        <dbReference type="PROSITE" id="PS50110"/>
    </source>
</evidence>
<keyword evidence="4" id="KW-0902">Two-component regulatory system</keyword>
<dbReference type="InterPro" id="IPR011006">
    <property type="entry name" value="CheY-like_superfamily"/>
</dbReference>
<dbReference type="Gene3D" id="3.30.565.10">
    <property type="entry name" value="Histidine kinase-like ATPase, C-terminal domain"/>
    <property type="match status" value="1"/>
</dbReference>
<dbReference type="CDD" id="cd12914">
    <property type="entry name" value="PDC1_DGC_like"/>
    <property type="match status" value="1"/>
</dbReference>
<dbReference type="SMART" id="SM00448">
    <property type="entry name" value="REC"/>
    <property type="match status" value="1"/>
</dbReference>
<evidence type="ECO:0000259" key="7">
    <source>
        <dbReference type="PROSITE" id="PS50109"/>
    </source>
</evidence>
<dbReference type="SMART" id="SM00387">
    <property type="entry name" value="HATPase_c"/>
    <property type="match status" value="1"/>
</dbReference>
<reference evidence="9 10" key="1">
    <citation type="submission" date="2019-07" db="EMBL/GenBank/DDBJ databases">
        <title>Genome sequencing for Ferrovibrio sp. K5.</title>
        <authorList>
            <person name="Park S.-J."/>
        </authorList>
    </citation>
    <scope>NUCLEOTIDE SEQUENCE [LARGE SCALE GENOMIC DNA]</scope>
    <source>
        <strain evidence="9 10">K5</strain>
    </source>
</reference>
<dbReference type="AlphaFoldDB" id="A0A516GZG6"/>
<dbReference type="CDD" id="cd12915">
    <property type="entry name" value="PDC2_DGC_like"/>
    <property type="match status" value="1"/>
</dbReference>
<dbReference type="EC" id="2.7.13.3" evidence="2"/>
<dbReference type="InterPro" id="IPR001789">
    <property type="entry name" value="Sig_transdc_resp-reg_receiver"/>
</dbReference>
<dbReference type="SUPFAM" id="SSF47384">
    <property type="entry name" value="Homodimeric domain of signal transducing histidine kinase"/>
    <property type="match status" value="1"/>
</dbReference>
<sequence length="710" mass="77548">MNPAQATMRRAILFCVVYIGAIMLPLIGLNHYVYTALRQAAITEETGDLERQGEIRAQEIENSLLNVQFGLEKIELLWLADGNNSARMHLKLKQLEEQLPYVRALGVVDGAGAGLFSSRMHPVRPYSAAGLASFARLRDSDERFLFSGPTKNTIDGNWQLTMSMAVRHPDGSLKGVIGAIIDPYSYSKSFESAVGHGDNVTLLTNDFTLIARYPWREADVGTRRQVDAYDAFAASGAREHSGIYANPFTGEDRIVAVRRIFGDRMVLSTSRSLEEGIANWRSLATIISVISLLVMLSGIIALAVGLRALADRESRARMLANLNADLQEQTARAEKLATVKSEFLATMSHEIRTPMNGVLGMAQALENMPLDATTRDYVGVIRESAESLLGIINDILDYSRLEAGKMKVAPSAIRLRTLMDSMSALFSSACTQKKLSLRVEIDPAAPVSIESDPVRLRQILVNLVGNAVKFTSHGGIVLRVKPVTLAGGVDGIRFEIEDTGPGISEAALNSIFERFSQEDASTSRRFGGTGLGLAICRRLCELLGGVIDCESERGRGSLFWFEIPAELVEDHEPLLQQASASPDYRTKRPRVLCVDDNHVNRRVVETLLKPLCDKLVLVSSGAAALQAAESQEFDVVLLDIHMPEMDGIETHRHLRSLPQGARQRIIALTADVVPEALARYEVAGFDAILAKPIEIDKLLAAIGLPAAKPA</sequence>
<dbReference type="SUPFAM" id="SSF52172">
    <property type="entry name" value="CheY-like"/>
    <property type="match status" value="1"/>
</dbReference>
<keyword evidence="6" id="KW-1133">Transmembrane helix</keyword>
<dbReference type="RefSeq" id="WP_144067899.1">
    <property type="nucleotide sequence ID" value="NZ_CP041636.1"/>
</dbReference>
<keyword evidence="6" id="KW-0472">Membrane</keyword>
<dbReference type="OrthoDB" id="7346568at2"/>
<dbReference type="EMBL" id="CP041636">
    <property type="protein sequence ID" value="QDO96918.1"/>
    <property type="molecule type" value="Genomic_DNA"/>
</dbReference>
<dbReference type="InterPro" id="IPR003661">
    <property type="entry name" value="HisK_dim/P_dom"/>
</dbReference>
<dbReference type="Pfam" id="PF00512">
    <property type="entry name" value="HisKA"/>
    <property type="match status" value="1"/>
</dbReference>
<dbReference type="InterPro" id="IPR004358">
    <property type="entry name" value="Sig_transdc_His_kin-like_C"/>
</dbReference>
<dbReference type="InterPro" id="IPR036097">
    <property type="entry name" value="HisK_dim/P_sf"/>
</dbReference>
<keyword evidence="3 5" id="KW-0597">Phosphoprotein</keyword>
<evidence type="ECO:0000313" key="10">
    <source>
        <dbReference type="Proteomes" id="UP000317496"/>
    </source>
</evidence>
<proteinExistence type="predicted"/>
<dbReference type="InterPro" id="IPR005467">
    <property type="entry name" value="His_kinase_dom"/>
</dbReference>
<feature type="domain" description="Histidine kinase" evidence="7">
    <location>
        <begin position="346"/>
        <end position="567"/>
    </location>
</feature>
<protein>
    <recommendedName>
        <fullName evidence="2">histidine kinase</fullName>
        <ecNumber evidence="2">2.7.13.3</ecNumber>
    </recommendedName>
</protein>
<dbReference type="Pfam" id="PF02518">
    <property type="entry name" value="HATPase_c"/>
    <property type="match status" value="1"/>
</dbReference>
<organism evidence="9 10">
    <name type="scientific">Ferrovibrio terrae</name>
    <dbReference type="NCBI Taxonomy" id="2594003"/>
    <lineage>
        <taxon>Bacteria</taxon>
        <taxon>Pseudomonadati</taxon>
        <taxon>Pseudomonadota</taxon>
        <taxon>Alphaproteobacteria</taxon>
        <taxon>Rhodospirillales</taxon>
        <taxon>Rhodospirillaceae</taxon>
        <taxon>Ferrovibrio</taxon>
    </lineage>
</organism>
<accession>A0A516GZG6</accession>
<name>A0A516GZG6_9PROT</name>
<dbReference type="PROSITE" id="PS50110">
    <property type="entry name" value="RESPONSE_REGULATORY"/>
    <property type="match status" value="1"/>
</dbReference>
<dbReference type="SMART" id="SM00388">
    <property type="entry name" value="HisKA"/>
    <property type="match status" value="1"/>
</dbReference>